<evidence type="ECO:0000256" key="2">
    <source>
        <dbReference type="ARBA" id="ARBA00022792"/>
    </source>
</evidence>
<dbReference type="Gene3D" id="4.10.95.10">
    <property type="entry name" value="Cytochrome c oxidase, subunit VIa"/>
    <property type="match status" value="1"/>
</dbReference>
<evidence type="ECO:0000256" key="6">
    <source>
        <dbReference type="SAM" id="Phobius"/>
    </source>
</evidence>
<dbReference type="InterPro" id="IPR001349">
    <property type="entry name" value="Cyt_c_oxidase_su6a"/>
</dbReference>
<organism evidence="7 8">
    <name type="scientific">Papilio xuthus</name>
    <name type="common">Asian swallowtail butterfly</name>
    <dbReference type="NCBI Taxonomy" id="66420"/>
    <lineage>
        <taxon>Eukaryota</taxon>
        <taxon>Metazoa</taxon>
        <taxon>Ecdysozoa</taxon>
        <taxon>Arthropoda</taxon>
        <taxon>Hexapoda</taxon>
        <taxon>Insecta</taxon>
        <taxon>Pterygota</taxon>
        <taxon>Neoptera</taxon>
        <taxon>Endopterygota</taxon>
        <taxon>Lepidoptera</taxon>
        <taxon>Glossata</taxon>
        <taxon>Ditrysia</taxon>
        <taxon>Papilionoidea</taxon>
        <taxon>Papilionidae</taxon>
        <taxon>Papilioninae</taxon>
        <taxon>Papilio</taxon>
    </lineage>
</organism>
<evidence type="ECO:0000256" key="4">
    <source>
        <dbReference type="ARBA" id="ARBA00023128"/>
    </source>
</evidence>
<accession>A0A194PQ73</accession>
<name>A0A194PQ73_PAPXU</name>
<keyword evidence="6" id="KW-1133">Transmembrane helix</keyword>
<dbReference type="EMBL" id="KQ459602">
    <property type="protein sequence ID" value="KPI93285.1"/>
    <property type="molecule type" value="Genomic_DNA"/>
</dbReference>
<keyword evidence="8" id="KW-1185">Reference proteome</keyword>
<dbReference type="GO" id="GO:0005743">
    <property type="term" value="C:mitochondrial inner membrane"/>
    <property type="evidence" value="ECO:0007669"/>
    <property type="project" value="UniProtKB-SubCell"/>
</dbReference>
<keyword evidence="3" id="KW-0809">Transit peptide</keyword>
<evidence type="ECO:0000256" key="5">
    <source>
        <dbReference type="ARBA" id="ARBA00023136"/>
    </source>
</evidence>
<keyword evidence="6" id="KW-0812">Transmembrane</keyword>
<reference evidence="7 8" key="1">
    <citation type="journal article" date="2015" name="Nat. Commun.">
        <title>Outbred genome sequencing and CRISPR/Cas9 gene editing in butterflies.</title>
        <authorList>
            <person name="Li X."/>
            <person name="Fan D."/>
            <person name="Zhang W."/>
            <person name="Liu G."/>
            <person name="Zhang L."/>
            <person name="Zhao L."/>
            <person name="Fang X."/>
            <person name="Chen L."/>
            <person name="Dong Y."/>
            <person name="Chen Y."/>
            <person name="Ding Y."/>
            <person name="Zhao R."/>
            <person name="Feng M."/>
            <person name="Zhu Y."/>
            <person name="Feng Y."/>
            <person name="Jiang X."/>
            <person name="Zhu D."/>
            <person name="Xiang H."/>
            <person name="Feng X."/>
            <person name="Li S."/>
            <person name="Wang J."/>
            <person name="Zhang G."/>
            <person name="Kronforst M.R."/>
            <person name="Wang W."/>
        </authorList>
    </citation>
    <scope>NUCLEOTIDE SEQUENCE [LARGE SCALE GENOMIC DNA]</scope>
    <source>
        <strain evidence="7">Ya'a_city_454_Px</strain>
        <tissue evidence="7">Whole body</tissue>
    </source>
</reference>
<evidence type="ECO:0000313" key="8">
    <source>
        <dbReference type="Proteomes" id="UP000053268"/>
    </source>
</evidence>
<dbReference type="InterPro" id="IPR036418">
    <property type="entry name" value="Cyt_c_oxidase_su6a_sf"/>
</dbReference>
<keyword evidence="4" id="KW-0496">Mitochondrion</keyword>
<feature type="transmembrane region" description="Helical" evidence="6">
    <location>
        <begin position="74"/>
        <end position="93"/>
    </location>
</feature>
<evidence type="ECO:0000256" key="3">
    <source>
        <dbReference type="ARBA" id="ARBA00022946"/>
    </source>
</evidence>
<dbReference type="Pfam" id="PF02046">
    <property type="entry name" value="COX6A"/>
    <property type="match status" value="1"/>
</dbReference>
<comment type="subcellular location">
    <subcellularLocation>
        <location evidence="1">Mitochondrion inner membrane</location>
    </subcellularLocation>
</comment>
<gene>
    <name evidence="7" type="ORF">RR46_10545</name>
</gene>
<keyword evidence="5 6" id="KW-0472">Membrane</keyword>
<dbReference type="SUPFAM" id="SSF81411">
    <property type="entry name" value="Mitochondrial cytochrome c oxidase subunit VIa"/>
    <property type="match status" value="1"/>
</dbReference>
<protein>
    <submittedName>
        <fullName evidence="7">Cytochrome c oxidase subunit 6A, mitochondrial</fullName>
    </submittedName>
</protein>
<evidence type="ECO:0000256" key="1">
    <source>
        <dbReference type="ARBA" id="ARBA00004273"/>
    </source>
</evidence>
<dbReference type="STRING" id="66420.A0A194PQ73"/>
<proteinExistence type="predicted"/>
<dbReference type="AlphaFoldDB" id="A0A194PQ73"/>
<sequence>MNTRVMKMKNIIGIRNYRLCSPPRPPGECGCHPQVPSYQTIMPPPSTCRVTDIPPNPCAPRYHYGKGTYRKYKYMVFFIGFPLIFIQTLHAFGHHTPSKESCRDYDFMRKRVRRYPWGDGRATLFHNDRVNHLPGDCEPPPLDCD</sequence>
<dbReference type="Proteomes" id="UP000053268">
    <property type="component" value="Unassembled WGS sequence"/>
</dbReference>
<evidence type="ECO:0000313" key="7">
    <source>
        <dbReference type="EMBL" id="KPI93285.1"/>
    </source>
</evidence>
<keyword evidence="2" id="KW-0999">Mitochondrion inner membrane</keyword>